<keyword evidence="3 9" id="KW-0493">Microtubule</keyword>
<dbReference type="Pfam" id="PF00225">
    <property type="entry name" value="Kinesin"/>
    <property type="match status" value="2"/>
</dbReference>
<dbReference type="GO" id="GO:0003774">
    <property type="term" value="F:cytoskeletal motor activity"/>
    <property type="evidence" value="ECO:0007669"/>
    <property type="project" value="UniProtKB-UniRule"/>
</dbReference>
<keyword evidence="4 8" id="KW-0547">Nucleotide-binding</keyword>
<dbReference type="InterPro" id="IPR036961">
    <property type="entry name" value="Kinesin_motor_dom_sf"/>
</dbReference>
<dbReference type="GO" id="GO:0005874">
    <property type="term" value="C:microtubule"/>
    <property type="evidence" value="ECO:0007669"/>
    <property type="project" value="UniProtKB-KW"/>
</dbReference>
<keyword evidence="2" id="KW-0963">Cytoplasm</keyword>
<evidence type="ECO:0000256" key="3">
    <source>
        <dbReference type="ARBA" id="ARBA00022701"/>
    </source>
</evidence>
<dbReference type="InterPro" id="IPR047149">
    <property type="entry name" value="KIF11-like"/>
</dbReference>
<evidence type="ECO:0000256" key="9">
    <source>
        <dbReference type="RuleBase" id="RU000394"/>
    </source>
</evidence>
<keyword evidence="5 8" id="KW-0067">ATP-binding</keyword>
<keyword evidence="13" id="KW-1185">Reference proteome</keyword>
<evidence type="ECO:0000256" key="2">
    <source>
        <dbReference type="ARBA" id="ARBA00022490"/>
    </source>
</evidence>
<keyword evidence="10" id="KW-0175">Coiled coil</keyword>
<comment type="similarity">
    <text evidence="8 9">Belongs to the TRAFAC class myosin-kinesin ATPase superfamily. Kinesin family.</text>
</comment>
<dbReference type="InterPro" id="IPR019821">
    <property type="entry name" value="Kinesin_motor_CS"/>
</dbReference>
<evidence type="ECO:0000313" key="13">
    <source>
        <dbReference type="Proteomes" id="UP001642360"/>
    </source>
</evidence>
<proteinExistence type="inferred from homology"/>
<dbReference type="GO" id="GO:0005524">
    <property type="term" value="F:ATP binding"/>
    <property type="evidence" value="ECO:0007669"/>
    <property type="project" value="UniProtKB-UniRule"/>
</dbReference>
<dbReference type="PANTHER" id="PTHR47970:SF12">
    <property type="entry name" value="KINESIN FAMILY MEMBER 11"/>
    <property type="match status" value="1"/>
</dbReference>
<dbReference type="AlphaFoldDB" id="A0ABC8TIH6"/>
<dbReference type="SUPFAM" id="SSF52540">
    <property type="entry name" value="P-loop containing nucleoside triphosphate hydrolases"/>
    <property type="match status" value="1"/>
</dbReference>
<reference evidence="12 13" key="1">
    <citation type="submission" date="2024-02" db="EMBL/GenBank/DDBJ databases">
        <authorList>
            <person name="Vignale AGUSTIN F."/>
            <person name="Sosa J E."/>
            <person name="Modenutti C."/>
        </authorList>
    </citation>
    <scope>NUCLEOTIDE SEQUENCE [LARGE SCALE GENOMIC DNA]</scope>
</reference>
<name>A0ABC8TIH6_9AQUA</name>
<evidence type="ECO:0000256" key="4">
    <source>
        <dbReference type="ARBA" id="ARBA00022741"/>
    </source>
</evidence>
<evidence type="ECO:0000256" key="1">
    <source>
        <dbReference type="ARBA" id="ARBA00004245"/>
    </source>
</evidence>
<dbReference type="Gene3D" id="3.40.850.10">
    <property type="entry name" value="Kinesin motor domain"/>
    <property type="match status" value="2"/>
</dbReference>
<evidence type="ECO:0000256" key="7">
    <source>
        <dbReference type="ARBA" id="ARBA00023212"/>
    </source>
</evidence>
<dbReference type="InterPro" id="IPR001752">
    <property type="entry name" value="Kinesin_motor_dom"/>
</dbReference>
<evidence type="ECO:0000256" key="8">
    <source>
        <dbReference type="PROSITE-ProRule" id="PRU00283"/>
    </source>
</evidence>
<keyword evidence="6 8" id="KW-0505">Motor protein</keyword>
<evidence type="ECO:0000256" key="10">
    <source>
        <dbReference type="SAM" id="Coils"/>
    </source>
</evidence>
<protein>
    <recommendedName>
        <fullName evidence="9">Kinesin-like protein</fullName>
    </recommendedName>
</protein>
<organism evidence="12 13">
    <name type="scientific">Ilex paraguariensis</name>
    <name type="common">yerba mate</name>
    <dbReference type="NCBI Taxonomy" id="185542"/>
    <lineage>
        <taxon>Eukaryota</taxon>
        <taxon>Viridiplantae</taxon>
        <taxon>Streptophyta</taxon>
        <taxon>Embryophyta</taxon>
        <taxon>Tracheophyta</taxon>
        <taxon>Spermatophyta</taxon>
        <taxon>Magnoliopsida</taxon>
        <taxon>eudicotyledons</taxon>
        <taxon>Gunneridae</taxon>
        <taxon>Pentapetalae</taxon>
        <taxon>asterids</taxon>
        <taxon>campanulids</taxon>
        <taxon>Aquifoliales</taxon>
        <taxon>Aquifoliaceae</taxon>
        <taxon>Ilex</taxon>
    </lineage>
</organism>
<dbReference type="SMART" id="SM00129">
    <property type="entry name" value="KISc"/>
    <property type="match status" value="1"/>
</dbReference>
<evidence type="ECO:0000259" key="11">
    <source>
        <dbReference type="PROSITE" id="PS50067"/>
    </source>
</evidence>
<keyword evidence="7" id="KW-0206">Cytoskeleton</keyword>
<sequence>MSSRQEKEKGVNVQVLLRCRPFSEEELRNNAPQVVTCNDYQREVAVSQNIAGKHIDRIFTFDKIFFVYGCLDFQLESPELISQIPQKGQIIVFNTVVLKQTVILGFGPSAHQRDLYDQAVIPIVNEVLEGFNCTIFAYGQTGTGKTYTMEGECKRSKSGPNGELPPEAGVIPRAVKQIFDTLESQNAEYSVKVTFLELYNEEITDLLALKKYLELLWRINRKNSCPSWKMEKEEFFRSHSLFSITIHIKEATPEGEELIKCGKLNLVDLAGSENISRSGAREGRAREAGEINKSLLTLGRVINALVEHLGHVPYRTKTCIIATVSPAVHCLEETLSTLDYAHRAKNIKNKPEVNQKMMKSTLIKDLYGEIERLKAEVYAAREKVGVYIPKERYYQEESERKAMADQIEQMGVTIETHQKQIEDLQEKYDAQVQQCADLSSKLDTTQKNLNQTYKLLANTEEELKRCKYALKERDFVISEQKKAENALAHQACVLRSDLEKSLQDNASLFLKIAREDKLNADNRSVVNNFQADLVRQLGSLCNTLATSVSQQMNISRLLRIYVSLFLTYMIRYLAVIDLKKKVTASRALYISHIEAVQNVVRLHKASSNASLEEISTLVSSNAHSIEEFLAAETVEANSIYDDLHNTLSTHQGEMAFFARELRQRFNDSVEHTESISKFINGFLDKLIQESKRLESHATQVDKIQMNGIAEFQKAYEEQSKSDAEKLIADMTTLVFNHIHRQKELVDARLVGLRETVIGNKTFLDGHVSSMEGITTDAKRKWQEFSMQTQNDAKDSADFSAAKHCRMELLLQKCVSTAEMASKRLQKTHESIKEIGSQHVATMISLVRNASDSNEEQDTEISNTRAVAEEDVVKNSDDIIQYFG</sequence>
<dbReference type="Proteomes" id="UP001642360">
    <property type="component" value="Unassembled WGS sequence"/>
</dbReference>
<feature type="domain" description="Kinesin motor" evidence="11">
    <location>
        <begin position="12"/>
        <end position="347"/>
    </location>
</feature>
<feature type="non-terminal residue" evidence="12">
    <location>
        <position position="883"/>
    </location>
</feature>
<comment type="caution">
    <text evidence="12">The sequence shown here is derived from an EMBL/GenBank/DDBJ whole genome shotgun (WGS) entry which is preliminary data.</text>
</comment>
<feature type="binding site" evidence="8">
    <location>
        <begin position="139"/>
        <end position="146"/>
    </location>
    <ligand>
        <name>ATP</name>
        <dbReference type="ChEBI" id="CHEBI:30616"/>
    </ligand>
</feature>
<dbReference type="EMBL" id="CAUOFW020005229">
    <property type="protein sequence ID" value="CAK9169074.1"/>
    <property type="molecule type" value="Genomic_DNA"/>
</dbReference>
<dbReference type="GO" id="GO:0007051">
    <property type="term" value="P:spindle organization"/>
    <property type="evidence" value="ECO:0007669"/>
    <property type="project" value="UniProtKB-ARBA"/>
</dbReference>
<feature type="coiled-coil region" evidence="10">
    <location>
        <begin position="407"/>
        <end position="462"/>
    </location>
</feature>
<evidence type="ECO:0000256" key="5">
    <source>
        <dbReference type="ARBA" id="ARBA00022840"/>
    </source>
</evidence>
<dbReference type="PRINTS" id="PR00380">
    <property type="entry name" value="KINESINHEAVY"/>
</dbReference>
<evidence type="ECO:0000256" key="6">
    <source>
        <dbReference type="ARBA" id="ARBA00023175"/>
    </source>
</evidence>
<dbReference type="PANTHER" id="PTHR47970">
    <property type="entry name" value="KINESIN-LIKE PROTEIN KIF11"/>
    <property type="match status" value="1"/>
</dbReference>
<accession>A0ABC8TIH6</accession>
<gene>
    <name evidence="12" type="ORF">ILEXP_LOCUS38512</name>
</gene>
<dbReference type="PROSITE" id="PS50067">
    <property type="entry name" value="KINESIN_MOTOR_2"/>
    <property type="match status" value="1"/>
</dbReference>
<dbReference type="PROSITE" id="PS00411">
    <property type="entry name" value="KINESIN_MOTOR_1"/>
    <property type="match status" value="1"/>
</dbReference>
<comment type="subcellular location">
    <subcellularLocation>
        <location evidence="1">Cytoplasm</location>
        <location evidence="1">Cytoskeleton</location>
    </subcellularLocation>
</comment>
<dbReference type="InterPro" id="IPR027417">
    <property type="entry name" value="P-loop_NTPase"/>
</dbReference>
<evidence type="ECO:0000313" key="12">
    <source>
        <dbReference type="EMBL" id="CAK9169074.1"/>
    </source>
</evidence>